<dbReference type="AlphaFoldDB" id="A0A1X1VXE4"/>
<organism evidence="2 3">
    <name type="scientific">Mycobacterium gastri</name>
    <dbReference type="NCBI Taxonomy" id="1777"/>
    <lineage>
        <taxon>Bacteria</taxon>
        <taxon>Bacillati</taxon>
        <taxon>Actinomycetota</taxon>
        <taxon>Actinomycetes</taxon>
        <taxon>Mycobacteriales</taxon>
        <taxon>Mycobacteriaceae</taxon>
        <taxon>Mycobacterium</taxon>
    </lineage>
</organism>
<name>A0A1X1VXE4_MYCGS</name>
<evidence type="ECO:0000313" key="2">
    <source>
        <dbReference type="EMBL" id="ORV74249.1"/>
    </source>
</evidence>
<comment type="caution">
    <text evidence="2">The sequence shown here is derived from an EMBL/GenBank/DDBJ whole genome shotgun (WGS) entry which is preliminary data.</text>
</comment>
<proteinExistence type="predicted"/>
<protein>
    <submittedName>
        <fullName evidence="2">RNA polymerase subunit sigma-70</fullName>
    </submittedName>
</protein>
<accession>A0A1X1VXE4</accession>
<evidence type="ECO:0000313" key="3">
    <source>
        <dbReference type="Proteomes" id="UP000193738"/>
    </source>
</evidence>
<dbReference type="Pfam" id="PF20020">
    <property type="entry name" value="DUF6431"/>
    <property type="match status" value="1"/>
</dbReference>
<sequence length="193" mass="21255">MIIVRAAESAEEALADRTMRCPHHGCGDTLQRWGHGRRRRVRGLGTEPIDVQPRRVRCRGCGATQVLLPAALQPRRADSTEVVGTALASKAKGLGYRRIAATLGRSASTVRRWLRRARDRAHLNRLWQRGAQELIRLNADAFNAIAGTGNLLLDCLTMLAAAAWWARRRLGIAEPVWTLIGLYTGGRLLAPPA</sequence>
<dbReference type="InterPro" id="IPR045536">
    <property type="entry name" value="DUF6431"/>
</dbReference>
<evidence type="ECO:0000259" key="1">
    <source>
        <dbReference type="Pfam" id="PF20020"/>
    </source>
</evidence>
<reference evidence="2 3" key="1">
    <citation type="submission" date="2016-01" db="EMBL/GenBank/DDBJ databases">
        <title>The new phylogeny of the genus Mycobacterium.</title>
        <authorList>
            <person name="Tarcisio F."/>
            <person name="Conor M."/>
            <person name="Antonella G."/>
            <person name="Elisabetta G."/>
            <person name="Giulia F.S."/>
            <person name="Sara T."/>
            <person name="Anna F."/>
            <person name="Clotilde B."/>
            <person name="Roberto B."/>
            <person name="Veronica D.S."/>
            <person name="Fabio R."/>
            <person name="Monica P."/>
            <person name="Olivier J."/>
            <person name="Enrico T."/>
            <person name="Nicola S."/>
        </authorList>
    </citation>
    <scope>NUCLEOTIDE SEQUENCE [LARGE SCALE GENOMIC DNA]</scope>
    <source>
        <strain evidence="2 3">DSM 43505</strain>
    </source>
</reference>
<dbReference type="RefSeq" id="WP_036410732.1">
    <property type="nucleotide sequence ID" value="NZ_LQOX01000062.1"/>
</dbReference>
<keyword evidence="3" id="KW-1185">Reference proteome</keyword>
<feature type="domain" description="DUF6431" evidence="1">
    <location>
        <begin position="26"/>
        <end position="113"/>
    </location>
</feature>
<dbReference type="Proteomes" id="UP000193738">
    <property type="component" value="Unassembled WGS sequence"/>
</dbReference>
<gene>
    <name evidence="2" type="ORF">AWC07_25440</name>
</gene>
<dbReference type="EMBL" id="LQOX01000062">
    <property type="protein sequence ID" value="ORV74249.1"/>
    <property type="molecule type" value="Genomic_DNA"/>
</dbReference>